<dbReference type="CDD" id="cd17932">
    <property type="entry name" value="DEXQc_UvrD"/>
    <property type="match status" value="1"/>
</dbReference>
<sequence>MLRNSIGKNINIQLNPQQEKIANHIDGPALCLACPGSGKTTTLLIRTYNLIANRGIPANKILSMTFSRAAAKDMESRFKKFFGSHIKINFSTIHAFAYRVLRQVYSKIYSNDFQLIELDGKKISILKNIYQHFNKSFINDDKLEELETSISFIKNLCIPVENYKDYHIKIPNFLEIFYAYESYKKRNYFIDFDDMLTLTLDIFKTYPKVLNYYQNKYSYIQIDEAQDTSKVQHEIIKLLAKKHNNIFMVCDDDQSLYRFRGADPSFLTKECHQIWSNIKIYFMEQNYRSTKNIVSISNKCIIHNKNRYPKKMFTNNLSKRSVKVVHVNSSQEQIEYVIKQIKGLENYNDTAILFYKNISAIPFIDGLNRNGIKFYMRDHRNSFFRNFAVRDIINFFKVAINPSDMNSFYDIYHKTNAFISKKMIEHALKNIKKDIFDSLLSYPALNPKQKSRIRDLKGKFLILATKTPDEAIHYIKNAMGYEKRLADYCEKFGYNLTNIHHILDTLSYIGSKTSKLYTFIDRLTQIEDIMHQAQYNKNDNAITLSTLHSSKGLEFKNVFLIDIIEGQLPSQFAIDQAEEEGFFDDLEEERRLFYVGMTRAKEYLDIITFKHIPSRFINEILNSEYNKKLFVGSKVHHPLFGQGYIKKITDSTITIKFDKAGIKQLDKQIIINKNLLKLC</sequence>
<organism evidence="12 13">
    <name type="scientific">Crassaminicella indica</name>
    <dbReference type="NCBI Taxonomy" id="2855394"/>
    <lineage>
        <taxon>Bacteria</taxon>
        <taxon>Bacillati</taxon>
        <taxon>Bacillota</taxon>
        <taxon>Clostridia</taxon>
        <taxon>Eubacteriales</taxon>
        <taxon>Clostridiaceae</taxon>
        <taxon>Crassaminicella</taxon>
    </lineage>
</organism>
<dbReference type="PANTHER" id="PTHR11070:SF2">
    <property type="entry name" value="ATP-DEPENDENT DNA HELICASE SRS2"/>
    <property type="match status" value="1"/>
</dbReference>
<dbReference type="CDD" id="cd18807">
    <property type="entry name" value="SF1_C_UvrD"/>
    <property type="match status" value="1"/>
</dbReference>
<evidence type="ECO:0000313" key="13">
    <source>
        <dbReference type="Proteomes" id="UP000886818"/>
    </source>
</evidence>
<dbReference type="Pfam" id="PF00580">
    <property type="entry name" value="UvrD-helicase"/>
    <property type="match status" value="1"/>
</dbReference>
<dbReference type="EC" id="5.6.2.4" evidence="7"/>
<keyword evidence="5" id="KW-0413">Isomerase</keyword>
<keyword evidence="1 9" id="KW-0547">Nucleotide-binding</keyword>
<comment type="catalytic activity">
    <reaction evidence="8">
        <text>ATP + H2O = ADP + phosphate + H(+)</text>
        <dbReference type="Rhea" id="RHEA:13065"/>
        <dbReference type="ChEBI" id="CHEBI:15377"/>
        <dbReference type="ChEBI" id="CHEBI:15378"/>
        <dbReference type="ChEBI" id="CHEBI:30616"/>
        <dbReference type="ChEBI" id="CHEBI:43474"/>
        <dbReference type="ChEBI" id="CHEBI:456216"/>
        <dbReference type="EC" id="5.6.2.4"/>
    </reaction>
</comment>
<keyword evidence="4 9" id="KW-0067">ATP-binding</keyword>
<name>A0ABX8RDQ0_9CLOT</name>
<dbReference type="GO" id="GO:0004386">
    <property type="term" value="F:helicase activity"/>
    <property type="evidence" value="ECO:0007669"/>
    <property type="project" value="UniProtKB-KW"/>
</dbReference>
<protein>
    <recommendedName>
        <fullName evidence="7">DNA 3'-5' helicase</fullName>
        <ecNumber evidence="7">5.6.2.4</ecNumber>
    </recommendedName>
</protein>
<evidence type="ECO:0000256" key="3">
    <source>
        <dbReference type="ARBA" id="ARBA00022806"/>
    </source>
</evidence>
<dbReference type="PROSITE" id="PS51198">
    <property type="entry name" value="UVRD_HELICASE_ATP_BIND"/>
    <property type="match status" value="1"/>
</dbReference>
<keyword evidence="2 9" id="KW-0378">Hydrolase</keyword>
<reference evidence="12" key="1">
    <citation type="submission" date="2021-07" db="EMBL/GenBank/DDBJ databases">
        <title>Complete genome sequence of Crassaminicella sp. 143-21, isolated from a deep-sea hydrothermal vent.</title>
        <authorList>
            <person name="Li X."/>
        </authorList>
    </citation>
    <scope>NUCLEOTIDE SEQUENCE</scope>
    <source>
        <strain evidence="12">143-21</strain>
    </source>
</reference>
<comment type="catalytic activity">
    <reaction evidence="6">
        <text>Couples ATP hydrolysis with the unwinding of duplex DNA by translocating in the 3'-5' direction.</text>
        <dbReference type="EC" id="5.6.2.4"/>
    </reaction>
</comment>
<keyword evidence="13" id="KW-1185">Reference proteome</keyword>
<dbReference type="EMBL" id="CP078093">
    <property type="protein sequence ID" value="QXM06549.1"/>
    <property type="molecule type" value="Genomic_DNA"/>
</dbReference>
<evidence type="ECO:0000256" key="4">
    <source>
        <dbReference type="ARBA" id="ARBA00022840"/>
    </source>
</evidence>
<dbReference type="InterPro" id="IPR000212">
    <property type="entry name" value="DNA_helicase_UvrD/REP"/>
</dbReference>
<evidence type="ECO:0000256" key="8">
    <source>
        <dbReference type="ARBA" id="ARBA00048988"/>
    </source>
</evidence>
<dbReference type="InterPro" id="IPR014017">
    <property type="entry name" value="DNA_helicase_UvrD-like_C"/>
</dbReference>
<evidence type="ECO:0000259" key="10">
    <source>
        <dbReference type="PROSITE" id="PS51198"/>
    </source>
</evidence>
<dbReference type="PROSITE" id="PS51217">
    <property type="entry name" value="UVRD_HELICASE_CTER"/>
    <property type="match status" value="1"/>
</dbReference>
<keyword evidence="3 9" id="KW-0347">Helicase</keyword>
<evidence type="ECO:0000313" key="12">
    <source>
        <dbReference type="EMBL" id="QXM06549.1"/>
    </source>
</evidence>
<evidence type="ECO:0000256" key="1">
    <source>
        <dbReference type="ARBA" id="ARBA00022741"/>
    </source>
</evidence>
<evidence type="ECO:0000256" key="6">
    <source>
        <dbReference type="ARBA" id="ARBA00034617"/>
    </source>
</evidence>
<accession>A0ABX8RDQ0</accession>
<proteinExistence type="predicted"/>
<gene>
    <name evidence="12" type="ORF">KVH43_02025</name>
</gene>
<evidence type="ECO:0000256" key="7">
    <source>
        <dbReference type="ARBA" id="ARBA00034808"/>
    </source>
</evidence>
<dbReference type="InterPro" id="IPR014016">
    <property type="entry name" value="UvrD-like_ATP-bd"/>
</dbReference>
<dbReference type="Pfam" id="PF13361">
    <property type="entry name" value="UvrD_C"/>
    <property type="match status" value="1"/>
</dbReference>
<feature type="domain" description="UvrD-like helicase ATP-binding" evidence="10">
    <location>
        <begin position="12"/>
        <end position="290"/>
    </location>
</feature>
<feature type="binding site" evidence="9">
    <location>
        <begin position="33"/>
        <end position="40"/>
    </location>
    <ligand>
        <name>ATP</name>
        <dbReference type="ChEBI" id="CHEBI:30616"/>
    </ligand>
</feature>
<dbReference type="RefSeq" id="WP_218283245.1">
    <property type="nucleotide sequence ID" value="NZ_CP078093.1"/>
</dbReference>
<dbReference type="Proteomes" id="UP000886818">
    <property type="component" value="Chromosome"/>
</dbReference>
<evidence type="ECO:0000256" key="5">
    <source>
        <dbReference type="ARBA" id="ARBA00023235"/>
    </source>
</evidence>
<evidence type="ECO:0000256" key="9">
    <source>
        <dbReference type="PROSITE-ProRule" id="PRU00560"/>
    </source>
</evidence>
<feature type="domain" description="UvrD-like helicase C-terminal" evidence="11">
    <location>
        <begin position="291"/>
        <end position="552"/>
    </location>
</feature>
<evidence type="ECO:0000256" key="2">
    <source>
        <dbReference type="ARBA" id="ARBA00022801"/>
    </source>
</evidence>
<evidence type="ECO:0000259" key="11">
    <source>
        <dbReference type="PROSITE" id="PS51217"/>
    </source>
</evidence>
<dbReference type="PANTHER" id="PTHR11070">
    <property type="entry name" value="UVRD / RECB / PCRA DNA HELICASE FAMILY MEMBER"/>
    <property type="match status" value="1"/>
</dbReference>